<accession>A0AAE2CIB3</accession>
<sequence>MGQCTNTFKEQGWVQLREMSEDVVLDSLLHLSPASWKRSTLKLLASKVTAELVVMLGIKEVIIEGDCTSVIAKLKSNDEDTSGTGPIIEETKTLLLLMGLISYIYFVSAIL</sequence>
<evidence type="ECO:0000256" key="1">
    <source>
        <dbReference type="SAM" id="Phobius"/>
    </source>
</evidence>
<reference evidence="2" key="1">
    <citation type="submission" date="2020-06" db="EMBL/GenBank/DDBJ databases">
        <authorList>
            <person name="Li T."/>
            <person name="Hu X."/>
            <person name="Zhang T."/>
            <person name="Song X."/>
            <person name="Zhang H."/>
            <person name="Dai N."/>
            <person name="Sheng W."/>
            <person name="Hou X."/>
            <person name="Wei L."/>
        </authorList>
    </citation>
    <scope>NUCLEOTIDE SEQUENCE</scope>
    <source>
        <strain evidence="2">3651</strain>
        <tissue evidence="2">Leaf</tissue>
    </source>
</reference>
<evidence type="ECO:0000313" key="2">
    <source>
        <dbReference type="EMBL" id="KAK4423185.1"/>
    </source>
</evidence>
<proteinExistence type="predicted"/>
<evidence type="ECO:0000313" key="3">
    <source>
        <dbReference type="Proteomes" id="UP001293254"/>
    </source>
</evidence>
<protein>
    <recommendedName>
        <fullName evidence="4">RNase H type-1 domain-containing protein</fullName>
    </recommendedName>
</protein>
<evidence type="ECO:0008006" key="4">
    <source>
        <dbReference type="Google" id="ProtNLM"/>
    </source>
</evidence>
<gene>
    <name evidence="2" type="ORF">Salat_1901300</name>
</gene>
<name>A0AAE2CIB3_9LAMI</name>
<dbReference type="AlphaFoldDB" id="A0AAE2CIB3"/>
<comment type="caution">
    <text evidence="2">The sequence shown here is derived from an EMBL/GenBank/DDBJ whole genome shotgun (WGS) entry which is preliminary data.</text>
</comment>
<keyword evidence="1" id="KW-1133">Transmembrane helix</keyword>
<reference evidence="2" key="2">
    <citation type="journal article" date="2024" name="Plant">
        <title>Genomic evolution and insights into agronomic trait innovations of Sesamum species.</title>
        <authorList>
            <person name="Miao H."/>
            <person name="Wang L."/>
            <person name="Qu L."/>
            <person name="Liu H."/>
            <person name="Sun Y."/>
            <person name="Le M."/>
            <person name="Wang Q."/>
            <person name="Wei S."/>
            <person name="Zheng Y."/>
            <person name="Lin W."/>
            <person name="Duan Y."/>
            <person name="Cao H."/>
            <person name="Xiong S."/>
            <person name="Wang X."/>
            <person name="Wei L."/>
            <person name="Li C."/>
            <person name="Ma Q."/>
            <person name="Ju M."/>
            <person name="Zhao R."/>
            <person name="Li G."/>
            <person name="Mu C."/>
            <person name="Tian Q."/>
            <person name="Mei H."/>
            <person name="Zhang T."/>
            <person name="Gao T."/>
            <person name="Zhang H."/>
        </authorList>
    </citation>
    <scope>NUCLEOTIDE SEQUENCE</scope>
    <source>
        <strain evidence="2">3651</strain>
    </source>
</reference>
<dbReference type="Proteomes" id="UP001293254">
    <property type="component" value="Unassembled WGS sequence"/>
</dbReference>
<keyword evidence="1" id="KW-0812">Transmembrane</keyword>
<dbReference type="EMBL" id="JACGWO010000007">
    <property type="protein sequence ID" value="KAK4423185.1"/>
    <property type="molecule type" value="Genomic_DNA"/>
</dbReference>
<keyword evidence="1" id="KW-0472">Membrane</keyword>
<keyword evidence="3" id="KW-1185">Reference proteome</keyword>
<feature type="transmembrane region" description="Helical" evidence="1">
    <location>
        <begin position="93"/>
        <end position="110"/>
    </location>
</feature>
<organism evidence="2 3">
    <name type="scientific">Sesamum alatum</name>
    <dbReference type="NCBI Taxonomy" id="300844"/>
    <lineage>
        <taxon>Eukaryota</taxon>
        <taxon>Viridiplantae</taxon>
        <taxon>Streptophyta</taxon>
        <taxon>Embryophyta</taxon>
        <taxon>Tracheophyta</taxon>
        <taxon>Spermatophyta</taxon>
        <taxon>Magnoliopsida</taxon>
        <taxon>eudicotyledons</taxon>
        <taxon>Gunneridae</taxon>
        <taxon>Pentapetalae</taxon>
        <taxon>asterids</taxon>
        <taxon>lamiids</taxon>
        <taxon>Lamiales</taxon>
        <taxon>Pedaliaceae</taxon>
        <taxon>Sesamum</taxon>
    </lineage>
</organism>